<keyword evidence="7 8" id="KW-0456">Lyase</keyword>
<keyword evidence="13" id="KW-1185">Reference proteome</keyword>
<dbReference type="HAMAP" id="MF_00169">
    <property type="entry name" value="AroQ"/>
    <property type="match status" value="1"/>
</dbReference>
<evidence type="ECO:0000313" key="12">
    <source>
        <dbReference type="EMBL" id="SDP54375.1"/>
    </source>
</evidence>
<dbReference type="GO" id="GO:0019631">
    <property type="term" value="P:quinate catabolic process"/>
    <property type="evidence" value="ECO:0007669"/>
    <property type="project" value="TreeGrafter"/>
</dbReference>
<dbReference type="OrthoDB" id="9790793at2"/>
<dbReference type="EC" id="4.2.1.10" evidence="5 8"/>
<evidence type="ECO:0000256" key="8">
    <source>
        <dbReference type="HAMAP-Rule" id="MF_00169"/>
    </source>
</evidence>
<dbReference type="GO" id="GO:0009073">
    <property type="term" value="P:aromatic amino acid family biosynthetic process"/>
    <property type="evidence" value="ECO:0007669"/>
    <property type="project" value="UniProtKB-KW"/>
</dbReference>
<feature type="binding site" evidence="8 10">
    <location>
        <position position="74"/>
    </location>
    <ligand>
        <name>substrate</name>
    </ligand>
</feature>
<evidence type="ECO:0000256" key="3">
    <source>
        <dbReference type="ARBA" id="ARBA00011037"/>
    </source>
</evidence>
<feature type="active site" description="Proton acceptor" evidence="8 9">
    <location>
        <position position="22"/>
    </location>
</feature>
<feature type="binding site" evidence="8 10">
    <location>
        <position position="111"/>
    </location>
    <ligand>
        <name>substrate</name>
    </ligand>
</feature>
<dbReference type="NCBIfam" id="NF003807">
    <property type="entry name" value="PRK05395.1-4"/>
    <property type="match status" value="1"/>
</dbReference>
<dbReference type="AlphaFoldDB" id="A0A1H0TKR2"/>
<feature type="site" description="Transition state stabilizer" evidence="8 11">
    <location>
        <position position="17"/>
    </location>
</feature>
<evidence type="ECO:0000256" key="1">
    <source>
        <dbReference type="ARBA" id="ARBA00001864"/>
    </source>
</evidence>
<feature type="binding site" evidence="8 10">
    <location>
        <begin position="101"/>
        <end position="102"/>
    </location>
    <ligand>
        <name>substrate</name>
    </ligand>
</feature>
<comment type="catalytic activity">
    <reaction evidence="1 8">
        <text>3-dehydroquinate = 3-dehydroshikimate + H2O</text>
        <dbReference type="Rhea" id="RHEA:21096"/>
        <dbReference type="ChEBI" id="CHEBI:15377"/>
        <dbReference type="ChEBI" id="CHEBI:16630"/>
        <dbReference type="ChEBI" id="CHEBI:32364"/>
        <dbReference type="EC" id="4.2.1.10"/>
    </reaction>
</comment>
<dbReference type="Pfam" id="PF01220">
    <property type="entry name" value="DHquinase_II"/>
    <property type="match status" value="1"/>
</dbReference>
<proteinExistence type="inferred from homology"/>
<dbReference type="InterPro" id="IPR001874">
    <property type="entry name" value="DHquinase_II"/>
</dbReference>
<dbReference type="STRING" id="94869.SAMN04488529_10793"/>
<evidence type="ECO:0000256" key="2">
    <source>
        <dbReference type="ARBA" id="ARBA00004902"/>
    </source>
</evidence>
<dbReference type="CDD" id="cd00466">
    <property type="entry name" value="DHQase_II"/>
    <property type="match status" value="1"/>
</dbReference>
<dbReference type="GO" id="GO:0009423">
    <property type="term" value="P:chorismate biosynthetic process"/>
    <property type="evidence" value="ECO:0007669"/>
    <property type="project" value="UniProtKB-UniRule"/>
</dbReference>
<keyword evidence="8" id="KW-0028">Amino-acid biosynthesis</keyword>
<comment type="similarity">
    <text evidence="3 8">Belongs to the type-II 3-dehydroquinase family.</text>
</comment>
<name>A0A1H0TKR2_9CLOT</name>
<protein>
    <recommendedName>
        <fullName evidence="5 8">3-dehydroquinate dehydratase</fullName>
        <shortName evidence="8">3-dehydroquinase</shortName>
        <ecNumber evidence="5 8">4.2.1.10</ecNumber>
    </recommendedName>
    <alternativeName>
        <fullName evidence="8">Type II DHQase</fullName>
    </alternativeName>
</protein>
<dbReference type="EMBL" id="FNJM01000007">
    <property type="protein sequence ID" value="SDP54375.1"/>
    <property type="molecule type" value="Genomic_DNA"/>
</dbReference>
<comment type="function">
    <text evidence="8">Catalyzes a trans-dehydration via an enolate intermediate.</text>
</comment>
<evidence type="ECO:0000256" key="7">
    <source>
        <dbReference type="ARBA" id="ARBA00023239"/>
    </source>
</evidence>
<evidence type="ECO:0000313" key="13">
    <source>
        <dbReference type="Proteomes" id="UP000198597"/>
    </source>
</evidence>
<dbReference type="PANTHER" id="PTHR21272">
    <property type="entry name" value="CATABOLIC 3-DEHYDROQUINASE"/>
    <property type="match status" value="1"/>
</dbReference>
<comment type="pathway">
    <text evidence="2 8">Metabolic intermediate biosynthesis; chorismate biosynthesis; chorismate from D-erythrose 4-phosphate and phosphoenolpyruvate: step 3/7.</text>
</comment>
<dbReference type="NCBIfam" id="NF003805">
    <property type="entry name" value="PRK05395.1-2"/>
    <property type="match status" value="1"/>
</dbReference>
<keyword evidence="6 8" id="KW-0057">Aromatic amino acid biosynthesis</keyword>
<feature type="binding site" evidence="8 10">
    <location>
        <position position="87"/>
    </location>
    <ligand>
        <name>substrate</name>
    </ligand>
</feature>
<evidence type="ECO:0000256" key="5">
    <source>
        <dbReference type="ARBA" id="ARBA00012060"/>
    </source>
</evidence>
<evidence type="ECO:0000256" key="10">
    <source>
        <dbReference type="PIRSR" id="PIRSR001399-2"/>
    </source>
</evidence>
<comment type="subunit">
    <text evidence="4 8">Homododecamer.</text>
</comment>
<dbReference type="Proteomes" id="UP000198597">
    <property type="component" value="Unassembled WGS sequence"/>
</dbReference>
<dbReference type="Gene3D" id="3.40.50.9100">
    <property type="entry name" value="Dehydroquinase, class II"/>
    <property type="match status" value="1"/>
</dbReference>
<feature type="active site" description="Proton donor" evidence="8 9">
    <location>
        <position position="100"/>
    </location>
</feature>
<evidence type="ECO:0000256" key="6">
    <source>
        <dbReference type="ARBA" id="ARBA00023141"/>
    </source>
</evidence>
<reference evidence="12 13" key="1">
    <citation type="submission" date="2016-10" db="EMBL/GenBank/DDBJ databases">
        <authorList>
            <person name="de Groot N.N."/>
        </authorList>
    </citation>
    <scope>NUCLEOTIDE SEQUENCE [LARGE SCALE GENOMIC DNA]</scope>
    <source>
        <strain evidence="12 13">DSM 12272</strain>
    </source>
</reference>
<evidence type="ECO:0000256" key="9">
    <source>
        <dbReference type="PIRSR" id="PIRSR001399-1"/>
    </source>
</evidence>
<gene>
    <name evidence="8" type="primary">aroQ</name>
    <name evidence="12" type="ORF">SAMN04488529_10793</name>
</gene>
<dbReference type="SUPFAM" id="SSF52304">
    <property type="entry name" value="Type II 3-dehydroquinate dehydratase"/>
    <property type="match status" value="1"/>
</dbReference>
<feature type="binding site" evidence="8 10">
    <location>
        <position position="80"/>
    </location>
    <ligand>
        <name>substrate</name>
    </ligand>
</feature>
<evidence type="ECO:0000256" key="11">
    <source>
        <dbReference type="PIRSR" id="PIRSR001399-3"/>
    </source>
</evidence>
<evidence type="ECO:0000256" key="4">
    <source>
        <dbReference type="ARBA" id="ARBA00011193"/>
    </source>
</evidence>
<dbReference type="RefSeq" id="WP_089970347.1">
    <property type="nucleotide sequence ID" value="NZ_FNJM01000007.1"/>
</dbReference>
<dbReference type="PIRSF" id="PIRSF001399">
    <property type="entry name" value="DHquinase_II"/>
    <property type="match status" value="1"/>
</dbReference>
<accession>A0A1H0TKR2</accession>
<dbReference type="NCBIfam" id="NF003806">
    <property type="entry name" value="PRK05395.1-3"/>
    <property type="match status" value="1"/>
</dbReference>
<dbReference type="GO" id="GO:0008652">
    <property type="term" value="P:amino acid biosynthetic process"/>
    <property type="evidence" value="ECO:0007669"/>
    <property type="project" value="UniProtKB-KW"/>
</dbReference>
<sequence>MKVMLINGPNLNMVGVREKDIYGSKDFNDICEYIKKEAKIKNIDITLLQSNVEGEIINFIHKAYYEKYDAIIINPGAYTHYSYAIFDAIKAVNIKTVEVHLSNIHAREEFRHKSVTAPACIGQICGFGEKGYVLAMEAILN</sequence>
<dbReference type="InterPro" id="IPR036441">
    <property type="entry name" value="DHquinase_II_sf"/>
</dbReference>
<organism evidence="12 13">
    <name type="scientific">Clostridium gasigenes</name>
    <dbReference type="NCBI Taxonomy" id="94869"/>
    <lineage>
        <taxon>Bacteria</taxon>
        <taxon>Bacillati</taxon>
        <taxon>Bacillota</taxon>
        <taxon>Clostridia</taxon>
        <taxon>Eubacteriales</taxon>
        <taxon>Clostridiaceae</taxon>
        <taxon>Clostridium</taxon>
    </lineage>
</organism>
<dbReference type="PANTHER" id="PTHR21272:SF3">
    <property type="entry name" value="CATABOLIC 3-DEHYDROQUINASE"/>
    <property type="match status" value="1"/>
</dbReference>
<dbReference type="GO" id="GO:0003855">
    <property type="term" value="F:3-dehydroquinate dehydratase activity"/>
    <property type="evidence" value="ECO:0007669"/>
    <property type="project" value="UniProtKB-UniRule"/>
</dbReference>
<dbReference type="NCBIfam" id="TIGR01088">
    <property type="entry name" value="aroQ"/>
    <property type="match status" value="1"/>
</dbReference>
<dbReference type="UniPathway" id="UPA00053">
    <property type="reaction ID" value="UER00086"/>
</dbReference>